<dbReference type="InterPro" id="IPR012337">
    <property type="entry name" value="RNaseH-like_sf"/>
</dbReference>
<dbReference type="AlphaFoldDB" id="A0AAD7CUG0"/>
<keyword evidence="2" id="KW-1185">Reference proteome</keyword>
<protein>
    <submittedName>
        <fullName evidence="1">Uncharacterized protein</fullName>
    </submittedName>
</protein>
<accession>A0AAD7CUG0</accession>
<organism evidence="1 2">
    <name type="scientific">Mycena rosella</name>
    <name type="common">Pink bonnet</name>
    <name type="synonym">Agaricus rosellus</name>
    <dbReference type="NCBI Taxonomy" id="1033263"/>
    <lineage>
        <taxon>Eukaryota</taxon>
        <taxon>Fungi</taxon>
        <taxon>Dikarya</taxon>
        <taxon>Basidiomycota</taxon>
        <taxon>Agaricomycotina</taxon>
        <taxon>Agaricomycetes</taxon>
        <taxon>Agaricomycetidae</taxon>
        <taxon>Agaricales</taxon>
        <taxon>Marasmiineae</taxon>
        <taxon>Mycenaceae</taxon>
        <taxon>Mycena</taxon>
    </lineage>
</organism>
<dbReference type="EMBL" id="JARKIE010000266">
    <property type="protein sequence ID" value="KAJ7659904.1"/>
    <property type="molecule type" value="Genomic_DNA"/>
</dbReference>
<evidence type="ECO:0000313" key="1">
    <source>
        <dbReference type="EMBL" id="KAJ7659904.1"/>
    </source>
</evidence>
<gene>
    <name evidence="1" type="ORF">B0H17DRAFT_1145204</name>
</gene>
<dbReference type="Proteomes" id="UP001221757">
    <property type="component" value="Unassembled WGS sequence"/>
</dbReference>
<comment type="caution">
    <text evidence="1">The sequence shown here is derived from an EMBL/GenBank/DDBJ whole genome shotgun (WGS) entry which is preliminary data.</text>
</comment>
<sequence length="303" mass="33977">MRTTITYFSHSTYSATRLKVLRVIIQVNKGLEISKTRFGTMYWASYALLRCLLGINELISTGIIEVDGSDKACGKTEVGGDMIHGPSGDLFLSGFFLDPRKFVSFARAKVLTVVAEHVKSPDLHDSMPSSEKVGKFLFQVLAKEIQSGREASEFARYSTAAQVMAAFKSQFEAYTRQYPPFNRCSPSWSKAMHYWRALTDHPEASLLAFVAIKIFLILANSMPKERTISRFTHTDTRHRANQDARTIVAQAKVYQHLQREYRAAAKAAGKGSKQLKAHLSVGGDGFLLYGFFFRRQPKIAKTA</sequence>
<name>A0AAD7CUG0_MYCRO</name>
<dbReference type="SUPFAM" id="SSF53098">
    <property type="entry name" value="Ribonuclease H-like"/>
    <property type="match status" value="1"/>
</dbReference>
<proteinExistence type="predicted"/>
<evidence type="ECO:0000313" key="2">
    <source>
        <dbReference type="Proteomes" id="UP001221757"/>
    </source>
</evidence>
<reference evidence="1" key="1">
    <citation type="submission" date="2023-03" db="EMBL/GenBank/DDBJ databases">
        <title>Massive genome expansion in bonnet fungi (Mycena s.s.) driven by repeated elements and novel gene families across ecological guilds.</title>
        <authorList>
            <consortium name="Lawrence Berkeley National Laboratory"/>
            <person name="Harder C.B."/>
            <person name="Miyauchi S."/>
            <person name="Viragh M."/>
            <person name="Kuo A."/>
            <person name="Thoen E."/>
            <person name="Andreopoulos B."/>
            <person name="Lu D."/>
            <person name="Skrede I."/>
            <person name="Drula E."/>
            <person name="Henrissat B."/>
            <person name="Morin E."/>
            <person name="Kohler A."/>
            <person name="Barry K."/>
            <person name="LaButti K."/>
            <person name="Morin E."/>
            <person name="Salamov A."/>
            <person name="Lipzen A."/>
            <person name="Mereny Z."/>
            <person name="Hegedus B."/>
            <person name="Baldrian P."/>
            <person name="Stursova M."/>
            <person name="Weitz H."/>
            <person name="Taylor A."/>
            <person name="Grigoriev I.V."/>
            <person name="Nagy L.G."/>
            <person name="Martin F."/>
            <person name="Kauserud H."/>
        </authorList>
    </citation>
    <scope>NUCLEOTIDE SEQUENCE</scope>
    <source>
        <strain evidence="1">CBHHK067</strain>
    </source>
</reference>